<gene>
    <name evidence="4" type="primary">ARFGAP3</name>
</gene>
<dbReference type="OMA" id="WFPMEET"/>
<dbReference type="OrthoDB" id="9948435at2759"/>
<evidence type="ECO:0000313" key="5">
    <source>
        <dbReference type="Proteomes" id="UP001501940"/>
    </source>
</evidence>
<reference evidence="4 5" key="1">
    <citation type="submission" date="2022-01" db="EMBL/GenBank/DDBJ databases">
        <title>A chromosome-scale genome assembly of the false clownfish, Amphiprion ocellaris.</title>
        <authorList>
            <person name="Ryu T."/>
        </authorList>
    </citation>
    <scope>NUCLEOTIDE SEQUENCE [LARGE SCALE GENOMIC DNA]</scope>
</reference>
<dbReference type="Ensembl" id="ENSAOCT00000012034.2">
    <property type="protein sequence ID" value="ENSAOCP00000020831.1"/>
    <property type="gene ID" value="ENSAOCG00000005214.2"/>
</dbReference>
<sequence>MESRESRRTVVVSGVPAALPAGRMADKLMIHFQSRRRSDGGDVEELEYPTNMDGVAFVTFDRAEDAARVTRKEQQIMMDSEFPQEYVLTVFPFSRDVFVYVASATVDLSKFGSDPAPLIKSLQSAHRSLRFQPLPPGKVSIEGPFSAVQALRADLIRRDSQLKSPNSAIKLTETPVNPRLISHHRPVGSVSRGASKAMREPASSSSLSTSLQSTGEVSEVQSLLSKAKTPNASSRRKVSDGSLAGGRCLDADGEESRGRPRSNMSTEYRREGTKANARQVVGAEIDAGIISALSSLDLLPAEQKSANKPQQHLRADGISESKAGGQDHLGYSGSAAKAKSFQNTFKDVSTPSKSRAGLSDVHPEPPEDILVDSDTFRYVEKFSKKELDGCLNGVKMSVMCFKESGLTRISLTRNLTNTAASSIQKASERLKTLMDFWLSTLRVHEIIYDSAKLPDKEKVTQICNDVNSLYKDVLYVFEGSFIKVIGPSWSSYLFLRRVEETLRRSNK</sequence>
<name>A0A3Q1CNL4_AMPOC</name>
<organism evidence="4 5">
    <name type="scientific">Amphiprion ocellaris</name>
    <name type="common">Clown anemonefish</name>
    <dbReference type="NCBI Taxonomy" id="80972"/>
    <lineage>
        <taxon>Eukaryota</taxon>
        <taxon>Metazoa</taxon>
        <taxon>Chordata</taxon>
        <taxon>Craniata</taxon>
        <taxon>Vertebrata</taxon>
        <taxon>Euteleostomi</taxon>
        <taxon>Actinopterygii</taxon>
        <taxon>Neopterygii</taxon>
        <taxon>Teleostei</taxon>
        <taxon>Neoteleostei</taxon>
        <taxon>Acanthomorphata</taxon>
        <taxon>Ovalentaria</taxon>
        <taxon>Pomacentridae</taxon>
        <taxon>Amphiprion</taxon>
    </lineage>
</organism>
<dbReference type="PANTHER" id="PTHR15225:SF8">
    <property type="entry name" value="RNA-BINDING PROTEIN 43"/>
    <property type="match status" value="1"/>
</dbReference>
<feature type="domain" description="RRM" evidence="3">
    <location>
        <begin position="8"/>
        <end position="104"/>
    </location>
</feature>
<proteinExistence type="predicted"/>
<reference evidence="4" key="3">
    <citation type="submission" date="2025-09" db="UniProtKB">
        <authorList>
            <consortium name="Ensembl"/>
        </authorList>
    </citation>
    <scope>IDENTIFICATION</scope>
</reference>
<keyword evidence="5" id="KW-1185">Reference proteome</keyword>
<dbReference type="InterPro" id="IPR012677">
    <property type="entry name" value="Nucleotide-bd_a/b_plait_sf"/>
</dbReference>
<evidence type="ECO:0000259" key="3">
    <source>
        <dbReference type="PROSITE" id="PS50102"/>
    </source>
</evidence>
<feature type="compositionally biased region" description="Low complexity" evidence="2">
    <location>
        <begin position="203"/>
        <end position="214"/>
    </location>
</feature>
<dbReference type="PANTHER" id="PTHR15225">
    <property type="entry name" value="INTERFERON-INDUCED PROTEIN 35/NMI N-MYC/STAT INTERACTING PROTEIN"/>
    <property type="match status" value="1"/>
</dbReference>
<evidence type="ECO:0000313" key="4">
    <source>
        <dbReference type="Ensembl" id="ENSAOCP00000020831.1"/>
    </source>
</evidence>
<dbReference type="Proteomes" id="UP001501940">
    <property type="component" value="Chromosome 24"/>
</dbReference>
<dbReference type="GeneTree" id="ENSGT01140000282607"/>
<reference evidence="4" key="2">
    <citation type="submission" date="2025-08" db="UniProtKB">
        <authorList>
            <consortium name="Ensembl"/>
        </authorList>
    </citation>
    <scope>IDENTIFICATION</scope>
</reference>
<dbReference type="STRING" id="80972.ENSAOCP00000020831"/>
<dbReference type="Pfam" id="PF23222">
    <property type="entry name" value="RRM_PARP14_1"/>
    <property type="match status" value="1"/>
</dbReference>
<evidence type="ECO:0000256" key="1">
    <source>
        <dbReference type="PROSITE-ProRule" id="PRU00176"/>
    </source>
</evidence>
<keyword evidence="1" id="KW-0694">RNA-binding</keyword>
<dbReference type="InterPro" id="IPR000504">
    <property type="entry name" value="RRM_dom"/>
</dbReference>
<dbReference type="InterPro" id="IPR057051">
    <property type="entry name" value="PARP14_RPM_1"/>
</dbReference>
<dbReference type="PROSITE" id="PS50102">
    <property type="entry name" value="RRM"/>
    <property type="match status" value="1"/>
</dbReference>
<dbReference type="GO" id="GO:0003723">
    <property type="term" value="F:RNA binding"/>
    <property type="evidence" value="ECO:0007669"/>
    <property type="project" value="UniProtKB-UniRule"/>
</dbReference>
<protein>
    <recommendedName>
        <fullName evidence="3">RRM domain-containing protein</fullName>
    </recommendedName>
</protein>
<feature type="compositionally biased region" description="Polar residues" evidence="2">
    <location>
        <begin position="343"/>
        <end position="353"/>
    </location>
</feature>
<feature type="region of interest" description="Disordered" evidence="2">
    <location>
        <begin position="166"/>
        <end position="272"/>
    </location>
</feature>
<dbReference type="AlphaFoldDB" id="A0A3Q1CNL4"/>
<evidence type="ECO:0000256" key="2">
    <source>
        <dbReference type="SAM" id="MobiDB-lite"/>
    </source>
</evidence>
<feature type="region of interest" description="Disordered" evidence="2">
    <location>
        <begin position="343"/>
        <end position="366"/>
    </location>
</feature>
<feature type="compositionally biased region" description="Polar residues" evidence="2">
    <location>
        <begin position="215"/>
        <end position="233"/>
    </location>
</feature>
<accession>A0A3Q1CNL4</accession>
<dbReference type="Gene3D" id="3.30.70.330">
    <property type="match status" value="1"/>
</dbReference>